<comment type="caution">
    <text evidence="1">The sequence shown here is derived from an EMBL/GenBank/DDBJ whole genome shotgun (WGS) entry which is preliminary data.</text>
</comment>
<name>A0AAU9W3H7_9CNID</name>
<dbReference type="Proteomes" id="UP001159428">
    <property type="component" value="Unassembled WGS sequence"/>
</dbReference>
<sequence length="166" mass="19539">MAERFRRLRERFLSKIHRPFCYKRVQKNTDNSEFSESQAHFEATSKKKISYDCLDADQENCSKTPEGAPLQSECASLEASVCKENVTVEITEEDEVEELSQIKQTESQKRRRSSAFQRLVSLVKPENRRHAICEQMEREIETRGVSLRQYRKFLATTYILHDLKML</sequence>
<organism evidence="1 2">
    <name type="scientific">Pocillopora meandrina</name>
    <dbReference type="NCBI Taxonomy" id="46732"/>
    <lineage>
        <taxon>Eukaryota</taxon>
        <taxon>Metazoa</taxon>
        <taxon>Cnidaria</taxon>
        <taxon>Anthozoa</taxon>
        <taxon>Hexacorallia</taxon>
        <taxon>Scleractinia</taxon>
        <taxon>Astrocoeniina</taxon>
        <taxon>Pocilloporidae</taxon>
        <taxon>Pocillopora</taxon>
    </lineage>
</organism>
<keyword evidence="2" id="KW-1185">Reference proteome</keyword>
<dbReference type="AlphaFoldDB" id="A0AAU9W3H7"/>
<reference evidence="1 2" key="1">
    <citation type="submission" date="2022-05" db="EMBL/GenBank/DDBJ databases">
        <authorList>
            <consortium name="Genoscope - CEA"/>
            <person name="William W."/>
        </authorList>
    </citation>
    <scope>NUCLEOTIDE SEQUENCE [LARGE SCALE GENOMIC DNA]</scope>
</reference>
<evidence type="ECO:0000313" key="1">
    <source>
        <dbReference type="EMBL" id="CAH3046589.1"/>
    </source>
</evidence>
<protein>
    <submittedName>
        <fullName evidence="1">Uncharacterized protein</fullName>
    </submittedName>
</protein>
<evidence type="ECO:0000313" key="2">
    <source>
        <dbReference type="Proteomes" id="UP001159428"/>
    </source>
</evidence>
<proteinExistence type="predicted"/>
<accession>A0AAU9W3H7</accession>
<dbReference type="EMBL" id="CALNXJ010000008">
    <property type="protein sequence ID" value="CAH3046589.1"/>
    <property type="molecule type" value="Genomic_DNA"/>
</dbReference>
<gene>
    <name evidence="1" type="ORF">PMEA_00033341</name>
</gene>